<protein>
    <recommendedName>
        <fullName evidence="3">Thiol-disulfide oxidoreductase DCC</fullName>
    </recommendedName>
</protein>
<reference evidence="1 2" key="1">
    <citation type="submission" date="2015-09" db="EMBL/GenBank/DDBJ databases">
        <authorList>
            <consortium name="Swine Surveillance"/>
        </authorList>
    </citation>
    <scope>NUCLEOTIDE SEQUENCE [LARGE SCALE GENOMIC DNA]</scope>
    <source>
        <strain evidence="1 2">CECT 7648</strain>
    </source>
</reference>
<evidence type="ECO:0000313" key="2">
    <source>
        <dbReference type="Proteomes" id="UP000054935"/>
    </source>
</evidence>
<dbReference type="STRING" id="441103.TRN7648_03207"/>
<organism evidence="1 2">
    <name type="scientific">Tropicibacter naphthalenivorans</name>
    <dbReference type="NCBI Taxonomy" id="441103"/>
    <lineage>
        <taxon>Bacteria</taxon>
        <taxon>Pseudomonadati</taxon>
        <taxon>Pseudomonadota</taxon>
        <taxon>Alphaproteobacteria</taxon>
        <taxon>Rhodobacterales</taxon>
        <taxon>Roseobacteraceae</taxon>
        <taxon>Tropicibacter</taxon>
    </lineage>
</organism>
<proteinExistence type="predicted"/>
<dbReference type="InterPro" id="IPR052927">
    <property type="entry name" value="DCC_oxidoreductase"/>
</dbReference>
<name>A0A0P1GGE2_9RHOB</name>
<dbReference type="Proteomes" id="UP000054935">
    <property type="component" value="Unassembled WGS sequence"/>
</dbReference>
<evidence type="ECO:0008006" key="3">
    <source>
        <dbReference type="Google" id="ProtNLM"/>
    </source>
</evidence>
<dbReference type="PANTHER" id="PTHR33639">
    <property type="entry name" value="THIOL-DISULFIDE OXIDOREDUCTASE DCC"/>
    <property type="match status" value="1"/>
</dbReference>
<accession>A0A0P1GGE2</accession>
<dbReference type="OrthoDB" id="9785438at2"/>
<dbReference type="PANTHER" id="PTHR33639:SF2">
    <property type="entry name" value="DUF393 DOMAIN-CONTAINING PROTEIN"/>
    <property type="match status" value="1"/>
</dbReference>
<gene>
    <name evidence="1" type="ORF">TRN7648_03207</name>
</gene>
<dbReference type="AlphaFoldDB" id="A0A0P1GGE2"/>
<dbReference type="RefSeq" id="WP_058248663.1">
    <property type="nucleotide sequence ID" value="NZ_CYSE01000006.1"/>
</dbReference>
<sequence>MTPTVLFDAHCVLCTGSVAFILRHERAPTLHFASVHSAQGAALAARHGLTPEMLDQTFALITDRALLRSDAALHIAAHLRHPWRAATLARIIPRPLRDALYSAVARNRYRLFGRRETCYLPPPEAAHRFDSA</sequence>
<keyword evidence="2" id="KW-1185">Reference proteome</keyword>
<dbReference type="GO" id="GO:0015035">
    <property type="term" value="F:protein-disulfide reductase activity"/>
    <property type="evidence" value="ECO:0007669"/>
    <property type="project" value="InterPro"/>
</dbReference>
<dbReference type="Pfam" id="PF04134">
    <property type="entry name" value="DCC1-like"/>
    <property type="match status" value="1"/>
</dbReference>
<dbReference type="InterPro" id="IPR007263">
    <property type="entry name" value="DCC1-like"/>
</dbReference>
<evidence type="ECO:0000313" key="1">
    <source>
        <dbReference type="EMBL" id="CUH80869.1"/>
    </source>
</evidence>
<dbReference type="EMBL" id="CYSE01000006">
    <property type="protein sequence ID" value="CUH80869.1"/>
    <property type="molecule type" value="Genomic_DNA"/>
</dbReference>